<dbReference type="EMBL" id="JAWDGP010007329">
    <property type="protein sequence ID" value="KAK3725676.1"/>
    <property type="molecule type" value="Genomic_DNA"/>
</dbReference>
<evidence type="ECO:0000313" key="2">
    <source>
        <dbReference type="Proteomes" id="UP001283361"/>
    </source>
</evidence>
<dbReference type="Proteomes" id="UP001283361">
    <property type="component" value="Unassembled WGS sequence"/>
</dbReference>
<evidence type="ECO:0000313" key="1">
    <source>
        <dbReference type="EMBL" id="KAK3725676.1"/>
    </source>
</evidence>
<keyword evidence="2" id="KW-1185">Reference proteome</keyword>
<sequence>MIKGKFIEKCKSQNLRRVLLKDPPEKLEQLISVARAHEEAYRQANMMKEKTVTCGKDIIIQNQAEIQHSDQHMMPKLNSVQMQTNRNKNVHDAVNGLIQAKTVGLRAKLVLHLWGKSSGSYNIDQSPVKIEKQSARGGYSFELHGREKSMCPDRGLLNRDELLVRAICPLFGFGFRVSRHYFLLSETLGTSILTRSLGDSGNANLYKILRKLWECQSLQDPQETLGTSIFTRSLRDFGNVNLTRSLGDSGNVNLYKILRRL</sequence>
<dbReference type="AlphaFoldDB" id="A0AAE1CPT5"/>
<proteinExistence type="predicted"/>
<organism evidence="1 2">
    <name type="scientific">Elysia crispata</name>
    <name type="common">lettuce slug</name>
    <dbReference type="NCBI Taxonomy" id="231223"/>
    <lineage>
        <taxon>Eukaryota</taxon>
        <taxon>Metazoa</taxon>
        <taxon>Spiralia</taxon>
        <taxon>Lophotrochozoa</taxon>
        <taxon>Mollusca</taxon>
        <taxon>Gastropoda</taxon>
        <taxon>Heterobranchia</taxon>
        <taxon>Euthyneura</taxon>
        <taxon>Panpulmonata</taxon>
        <taxon>Sacoglossa</taxon>
        <taxon>Placobranchoidea</taxon>
        <taxon>Plakobranchidae</taxon>
        <taxon>Elysia</taxon>
    </lineage>
</organism>
<name>A0AAE1CPT5_9GAST</name>
<comment type="caution">
    <text evidence="1">The sequence shown here is derived from an EMBL/GenBank/DDBJ whole genome shotgun (WGS) entry which is preliminary data.</text>
</comment>
<protein>
    <submittedName>
        <fullName evidence="1">Uncharacterized protein</fullName>
    </submittedName>
</protein>
<reference evidence="1" key="1">
    <citation type="journal article" date="2023" name="G3 (Bethesda)">
        <title>A reference genome for the long-term kleptoplast-retaining sea slug Elysia crispata morphotype clarki.</title>
        <authorList>
            <person name="Eastman K.E."/>
            <person name="Pendleton A.L."/>
            <person name="Shaikh M.A."/>
            <person name="Suttiyut T."/>
            <person name="Ogas R."/>
            <person name="Tomko P."/>
            <person name="Gavelis G."/>
            <person name="Widhalm J.R."/>
            <person name="Wisecaver J.H."/>
        </authorList>
    </citation>
    <scope>NUCLEOTIDE SEQUENCE</scope>
    <source>
        <strain evidence="1">ECLA1</strain>
    </source>
</reference>
<gene>
    <name evidence="1" type="ORF">RRG08_043093</name>
</gene>
<accession>A0AAE1CPT5</accession>